<dbReference type="InterPro" id="IPR036661">
    <property type="entry name" value="Luciferase-like_sf"/>
</dbReference>
<accession>A0A8J3I5A6</accession>
<evidence type="ECO:0000313" key="2">
    <source>
        <dbReference type="Proteomes" id="UP000612362"/>
    </source>
</evidence>
<gene>
    <name evidence="1" type="ORF">KSX_51430</name>
</gene>
<evidence type="ECO:0000313" key="1">
    <source>
        <dbReference type="EMBL" id="GHO46980.1"/>
    </source>
</evidence>
<name>A0A8J3I5A6_9CHLR</name>
<dbReference type="Proteomes" id="UP000612362">
    <property type="component" value="Unassembled WGS sequence"/>
</dbReference>
<proteinExistence type="predicted"/>
<dbReference type="RefSeq" id="WP_236031509.1">
    <property type="nucleotide sequence ID" value="NZ_BNJF01000002.1"/>
</dbReference>
<keyword evidence="2" id="KW-1185">Reference proteome</keyword>
<organism evidence="1 2">
    <name type="scientific">Ktedonospora formicarum</name>
    <dbReference type="NCBI Taxonomy" id="2778364"/>
    <lineage>
        <taxon>Bacteria</taxon>
        <taxon>Bacillati</taxon>
        <taxon>Chloroflexota</taxon>
        <taxon>Ktedonobacteria</taxon>
        <taxon>Ktedonobacterales</taxon>
        <taxon>Ktedonobacteraceae</taxon>
        <taxon>Ktedonospora</taxon>
    </lineage>
</organism>
<comment type="caution">
    <text evidence="1">The sequence shown here is derived from an EMBL/GenBank/DDBJ whole genome shotgun (WGS) entry which is preliminary data.</text>
</comment>
<dbReference type="EMBL" id="BNJF01000002">
    <property type="protein sequence ID" value="GHO46980.1"/>
    <property type="molecule type" value="Genomic_DNA"/>
</dbReference>
<sequence>MAILKRHCETVGRDYQSIHRTVGTTCILGDTDEQAQAKVPEATRAYMSNAALIGGPAMIRKRIAAYEEAGVQELLLR</sequence>
<dbReference type="AlphaFoldDB" id="A0A8J3I5A6"/>
<protein>
    <submittedName>
        <fullName evidence="1">Uncharacterized protein</fullName>
    </submittedName>
</protein>
<reference evidence="1" key="1">
    <citation type="submission" date="2020-10" db="EMBL/GenBank/DDBJ databases">
        <title>Taxonomic study of unclassified bacteria belonging to the class Ktedonobacteria.</title>
        <authorList>
            <person name="Yabe S."/>
            <person name="Wang C.M."/>
            <person name="Zheng Y."/>
            <person name="Sakai Y."/>
            <person name="Cavaletti L."/>
            <person name="Monciardini P."/>
            <person name="Donadio S."/>
        </authorList>
    </citation>
    <scope>NUCLEOTIDE SEQUENCE</scope>
    <source>
        <strain evidence="1">SOSP1-1</strain>
    </source>
</reference>
<dbReference type="SUPFAM" id="SSF51679">
    <property type="entry name" value="Bacterial luciferase-like"/>
    <property type="match status" value="1"/>
</dbReference>
<dbReference type="Gene3D" id="3.20.20.30">
    <property type="entry name" value="Luciferase-like domain"/>
    <property type="match status" value="1"/>
</dbReference>
<dbReference type="GO" id="GO:0016705">
    <property type="term" value="F:oxidoreductase activity, acting on paired donors, with incorporation or reduction of molecular oxygen"/>
    <property type="evidence" value="ECO:0007669"/>
    <property type="project" value="InterPro"/>
</dbReference>